<evidence type="ECO:0000256" key="2">
    <source>
        <dbReference type="ARBA" id="ARBA00023157"/>
    </source>
</evidence>
<reference evidence="8 9" key="1">
    <citation type="submission" date="2024-04" db="EMBL/GenBank/DDBJ databases">
        <title>Genome assembly C_amara_ONT_v2.</title>
        <authorList>
            <person name="Yant L."/>
            <person name="Moore C."/>
            <person name="Slenker M."/>
        </authorList>
    </citation>
    <scope>NUCLEOTIDE SEQUENCE [LARGE SCALE GENOMIC DNA]</scope>
    <source>
        <tissue evidence="8">Leaf</tissue>
    </source>
</reference>
<gene>
    <name evidence="8" type="ORF">V5N11_003397</name>
</gene>
<dbReference type="Proteomes" id="UP001558713">
    <property type="component" value="Unassembled WGS sequence"/>
</dbReference>
<evidence type="ECO:0000313" key="9">
    <source>
        <dbReference type="Proteomes" id="UP001558713"/>
    </source>
</evidence>
<comment type="caution">
    <text evidence="8">The sequence shown here is derived from an EMBL/GenBank/DDBJ whole genome shotgun (WGS) entry which is preliminary data.</text>
</comment>
<keyword evidence="4" id="KW-1133">Transmembrane helix</keyword>
<evidence type="ECO:0000256" key="1">
    <source>
        <dbReference type="ARBA" id="ARBA00022729"/>
    </source>
</evidence>
<feature type="transmembrane region" description="Helical" evidence="4">
    <location>
        <begin position="441"/>
        <end position="465"/>
    </location>
</feature>
<dbReference type="Gene3D" id="3.30.200.20">
    <property type="entry name" value="Phosphorylase Kinase, domain 1"/>
    <property type="match status" value="1"/>
</dbReference>
<evidence type="ECO:0000256" key="4">
    <source>
        <dbReference type="SAM" id="Phobius"/>
    </source>
</evidence>
<sequence>METCKKNMLFMYFGVLLFLSFQVSYVSSVTDTISINQTLSVSQTIVSGGDTIVSSGDIFELGLFNPTPGTIGFLYIGMWYKQISPRTIVWVANRESPVRSIYSNCLLKISNGNLILFDNFTDTTIWSTGLNSSSSKDVQAVLLDNGNLVLRDGSSSSAAVLWQSFDHPSDTWLPGAKFKLGSKRLTSWQSSTDPSPGPYSLDVDSKTHSLVTVWNGSKSYWSSGPWDDQFKAFTGMLETGTNLSFNMNKDESYITYLVNPYRKYHLVMDISGQFMLQVWLVNVQVWYTMWYQPKDCEVYNYCGSFGICVEAKDHLPCRCVPGFRRSIYQSDSNDLSGGCKRETTLQCSKGKEEFLPIENMKLATDPTTTLDLSASLVTTCASRCLANCSCEAYAYDGNICFMWTSYVFNLQQLYANEGLTFFLRVAASNKGKTKHSKVRSIVLFVVLSSLVAVAACFVGLCLYIHPRRRRTRTQRDKKQSRELSEGGIIDDDGKHMCFLNLHDIMAATDSFSEENKLGEGGFGPVYKVIIKQCD</sequence>
<dbReference type="InterPro" id="IPR000858">
    <property type="entry name" value="S_locus_glycoprot_dom"/>
</dbReference>
<accession>A0ABD1BD11</accession>
<dbReference type="Gene3D" id="2.90.10.10">
    <property type="entry name" value="Bulb-type lectin domain"/>
    <property type="match status" value="1"/>
</dbReference>
<keyword evidence="1 5" id="KW-0732">Signal</keyword>
<dbReference type="SMART" id="SM00473">
    <property type="entry name" value="PAN_AP"/>
    <property type="match status" value="1"/>
</dbReference>
<dbReference type="PROSITE" id="PS50948">
    <property type="entry name" value="PAN"/>
    <property type="match status" value="1"/>
</dbReference>
<dbReference type="CDD" id="cd00028">
    <property type="entry name" value="B_lectin"/>
    <property type="match status" value="1"/>
</dbReference>
<protein>
    <submittedName>
        <fullName evidence="8">G-type lectin S-receptor-like serine/threonine-protein kinase</fullName>
    </submittedName>
</protein>
<organism evidence="8 9">
    <name type="scientific">Cardamine amara subsp. amara</name>
    <dbReference type="NCBI Taxonomy" id="228776"/>
    <lineage>
        <taxon>Eukaryota</taxon>
        <taxon>Viridiplantae</taxon>
        <taxon>Streptophyta</taxon>
        <taxon>Embryophyta</taxon>
        <taxon>Tracheophyta</taxon>
        <taxon>Spermatophyta</taxon>
        <taxon>Magnoliopsida</taxon>
        <taxon>eudicotyledons</taxon>
        <taxon>Gunneridae</taxon>
        <taxon>Pentapetalae</taxon>
        <taxon>rosids</taxon>
        <taxon>malvids</taxon>
        <taxon>Brassicales</taxon>
        <taxon>Brassicaceae</taxon>
        <taxon>Cardamineae</taxon>
        <taxon>Cardamine</taxon>
    </lineage>
</organism>
<dbReference type="PROSITE" id="PS50927">
    <property type="entry name" value="BULB_LECTIN"/>
    <property type="match status" value="1"/>
</dbReference>
<dbReference type="PANTHER" id="PTHR32444">
    <property type="entry name" value="BULB-TYPE LECTIN DOMAIN-CONTAINING PROTEIN"/>
    <property type="match status" value="1"/>
</dbReference>
<dbReference type="SUPFAM" id="SSF51110">
    <property type="entry name" value="alpha-D-mannose-specific plant lectins"/>
    <property type="match status" value="1"/>
</dbReference>
<evidence type="ECO:0000259" key="6">
    <source>
        <dbReference type="PROSITE" id="PS50927"/>
    </source>
</evidence>
<feature type="signal peptide" evidence="5">
    <location>
        <begin position="1"/>
        <end position="28"/>
    </location>
</feature>
<dbReference type="Pfam" id="PF08276">
    <property type="entry name" value="PAN_2"/>
    <property type="match status" value="1"/>
</dbReference>
<keyword evidence="4" id="KW-0812">Transmembrane</keyword>
<dbReference type="Pfam" id="PF01453">
    <property type="entry name" value="B_lectin"/>
    <property type="match status" value="1"/>
</dbReference>
<keyword evidence="2" id="KW-1015">Disulfide bond</keyword>
<dbReference type="CDD" id="cd01098">
    <property type="entry name" value="PAN_AP_plant"/>
    <property type="match status" value="1"/>
</dbReference>
<dbReference type="InterPro" id="IPR001480">
    <property type="entry name" value="Bulb-type_lectin_dom"/>
</dbReference>
<dbReference type="InterPro" id="IPR003609">
    <property type="entry name" value="Pan_app"/>
</dbReference>
<keyword evidence="4" id="KW-0472">Membrane</keyword>
<dbReference type="AlphaFoldDB" id="A0ABD1BD11"/>
<evidence type="ECO:0000313" key="8">
    <source>
        <dbReference type="EMBL" id="KAL1212025.1"/>
    </source>
</evidence>
<proteinExistence type="predicted"/>
<evidence type="ECO:0000256" key="5">
    <source>
        <dbReference type="SAM" id="SignalP"/>
    </source>
</evidence>
<dbReference type="InterPro" id="IPR036426">
    <property type="entry name" value="Bulb-type_lectin_dom_sf"/>
</dbReference>
<evidence type="ECO:0000256" key="3">
    <source>
        <dbReference type="ARBA" id="ARBA00023180"/>
    </source>
</evidence>
<feature type="domain" description="Bulb-type lectin" evidence="6">
    <location>
        <begin position="30"/>
        <end position="163"/>
    </location>
</feature>
<feature type="domain" description="Apple" evidence="7">
    <location>
        <begin position="347"/>
        <end position="426"/>
    </location>
</feature>
<feature type="chain" id="PRO_5044814407" evidence="5">
    <location>
        <begin position="29"/>
        <end position="534"/>
    </location>
</feature>
<name>A0ABD1BD11_CARAN</name>
<keyword evidence="9" id="KW-1185">Reference proteome</keyword>
<dbReference type="SMART" id="SM00108">
    <property type="entry name" value="B_lectin"/>
    <property type="match status" value="1"/>
</dbReference>
<dbReference type="PANTHER" id="PTHR32444:SF247">
    <property type="entry name" value="OS01G0958200 PROTEIN"/>
    <property type="match status" value="1"/>
</dbReference>
<dbReference type="EMBL" id="JBANAX010000378">
    <property type="protein sequence ID" value="KAL1212025.1"/>
    <property type="molecule type" value="Genomic_DNA"/>
</dbReference>
<dbReference type="Pfam" id="PF00954">
    <property type="entry name" value="S_locus_glycop"/>
    <property type="match status" value="1"/>
</dbReference>
<keyword evidence="3" id="KW-0325">Glycoprotein</keyword>
<evidence type="ECO:0000259" key="7">
    <source>
        <dbReference type="PROSITE" id="PS50948"/>
    </source>
</evidence>